<reference evidence="2 3" key="1">
    <citation type="submission" date="2015-04" db="EMBL/GenBank/DDBJ databases">
        <title>Lasius niger genome sequencing.</title>
        <authorList>
            <person name="Konorov E.A."/>
            <person name="Nikitin M.A."/>
            <person name="Kirill M.V."/>
            <person name="Chang P."/>
        </authorList>
    </citation>
    <scope>NUCLEOTIDE SEQUENCE [LARGE SCALE GENOMIC DNA]</scope>
    <source>
        <tissue evidence="2">Whole</tissue>
    </source>
</reference>
<evidence type="ECO:0000256" key="1">
    <source>
        <dbReference type="SAM" id="Phobius"/>
    </source>
</evidence>
<dbReference type="InterPro" id="IPR036397">
    <property type="entry name" value="RNaseH_sf"/>
</dbReference>
<dbReference type="Proteomes" id="UP000036403">
    <property type="component" value="Unassembled WGS sequence"/>
</dbReference>
<dbReference type="STRING" id="67767.A0A0J7MRS6"/>
<name>A0A0J7MRS6_LASNI</name>
<organism evidence="2 3">
    <name type="scientific">Lasius niger</name>
    <name type="common">Black garden ant</name>
    <dbReference type="NCBI Taxonomy" id="67767"/>
    <lineage>
        <taxon>Eukaryota</taxon>
        <taxon>Metazoa</taxon>
        <taxon>Ecdysozoa</taxon>
        <taxon>Arthropoda</taxon>
        <taxon>Hexapoda</taxon>
        <taxon>Insecta</taxon>
        <taxon>Pterygota</taxon>
        <taxon>Neoptera</taxon>
        <taxon>Endopterygota</taxon>
        <taxon>Hymenoptera</taxon>
        <taxon>Apocrita</taxon>
        <taxon>Aculeata</taxon>
        <taxon>Formicoidea</taxon>
        <taxon>Formicidae</taxon>
        <taxon>Formicinae</taxon>
        <taxon>Lasius</taxon>
        <taxon>Lasius</taxon>
    </lineage>
</organism>
<dbReference type="Gene3D" id="3.30.420.10">
    <property type="entry name" value="Ribonuclease H-like superfamily/Ribonuclease H"/>
    <property type="match status" value="1"/>
</dbReference>
<protein>
    <submittedName>
        <fullName evidence="2">Reverse transcriptase</fullName>
    </submittedName>
</protein>
<dbReference type="EMBL" id="LBMM01020788">
    <property type="protein sequence ID" value="KMQ83210.1"/>
    <property type="molecule type" value="Genomic_DNA"/>
</dbReference>
<dbReference type="InterPro" id="IPR012337">
    <property type="entry name" value="RNaseH-like_sf"/>
</dbReference>
<proteinExistence type="predicted"/>
<keyword evidence="1" id="KW-0812">Transmembrane</keyword>
<dbReference type="PaxDb" id="67767-A0A0J7MRS6"/>
<gene>
    <name evidence="2" type="ORF">RF55_20636</name>
</gene>
<evidence type="ECO:0000313" key="3">
    <source>
        <dbReference type="Proteomes" id="UP000036403"/>
    </source>
</evidence>
<keyword evidence="1" id="KW-0472">Membrane</keyword>
<keyword evidence="3" id="KW-1185">Reference proteome</keyword>
<feature type="transmembrane region" description="Helical" evidence="1">
    <location>
        <begin position="257"/>
        <end position="278"/>
    </location>
</feature>
<dbReference type="SUPFAM" id="SSF53098">
    <property type="entry name" value="Ribonuclease H-like"/>
    <property type="match status" value="1"/>
</dbReference>
<dbReference type="OrthoDB" id="7550800at2759"/>
<comment type="caution">
    <text evidence="2">The sequence shown here is derived from an EMBL/GenBank/DDBJ whole genome shotgun (WGS) entry which is preliminary data.</text>
</comment>
<evidence type="ECO:0000313" key="2">
    <source>
        <dbReference type="EMBL" id="KMQ83210.1"/>
    </source>
</evidence>
<keyword evidence="1" id="KW-1133">Transmembrane helix</keyword>
<sequence>MWMCKRAMGKSWGVSAKVALWLYKAILLPRLFYASVIWWPRTDKLETKNLLQSLQDSYLRAAVEAMKTTPTEALEIAFCIPPLDLAAVNAARCTAYRLKCLGEWKDTGLGHTKLGLLQKDPFTWRQDRILKKYQLVKHFHTWIPAREEWLDLGKINNLNVDPRANKVILVWVPGHQGISGNGIADTLPKEGTSEAPTGPIAGVPFAVGKETIRSYLNREHLIKWETSKSCRQSKFLMKNTNVRTNELLTMSRQRLEVAVGLLTGHSSLLSVLICSILGSQDDNF</sequence>
<keyword evidence="2" id="KW-0695">RNA-directed DNA polymerase</keyword>
<dbReference type="AlphaFoldDB" id="A0A0J7MRS6"/>
<dbReference type="GO" id="GO:0003676">
    <property type="term" value="F:nucleic acid binding"/>
    <property type="evidence" value="ECO:0007669"/>
    <property type="project" value="InterPro"/>
</dbReference>
<dbReference type="GO" id="GO:0003964">
    <property type="term" value="F:RNA-directed DNA polymerase activity"/>
    <property type="evidence" value="ECO:0007669"/>
    <property type="project" value="UniProtKB-KW"/>
</dbReference>
<keyword evidence="2" id="KW-0548">Nucleotidyltransferase</keyword>
<accession>A0A0J7MRS6</accession>
<keyword evidence="2" id="KW-0808">Transferase</keyword>